<name>E0U5E3_GLOV7</name>
<dbReference type="AlphaFoldDB" id="E0U5E3"/>
<keyword evidence="2" id="KW-1185">Reference proteome</keyword>
<dbReference type="EMBL" id="CP002198">
    <property type="protein sequence ID" value="ADN13533.1"/>
    <property type="molecule type" value="Genomic_DNA"/>
</dbReference>
<sequence>MASHKNVAQVSLHKFHNNDHLALYKFNNNDNQIK</sequence>
<reference evidence="2" key="1">
    <citation type="journal article" date="2011" name="MBio">
        <title>Novel metabolic attributes of the genus Cyanothece, comprising a group of unicellular nitrogen-fixing Cyanobacteria.</title>
        <authorList>
            <person name="Bandyopadhyay A."/>
            <person name="Elvitigala T."/>
            <person name="Welsh E."/>
            <person name="Stockel J."/>
            <person name="Liberton M."/>
            <person name="Min H."/>
            <person name="Sherman L.A."/>
            <person name="Pakrasi H.B."/>
        </authorList>
    </citation>
    <scope>NUCLEOTIDE SEQUENCE [LARGE SCALE GENOMIC DNA]</scope>
    <source>
        <strain evidence="2">PCC 7822</strain>
    </source>
</reference>
<evidence type="ECO:0000313" key="2">
    <source>
        <dbReference type="Proteomes" id="UP000008206"/>
    </source>
</evidence>
<proteinExistence type="predicted"/>
<protein>
    <submittedName>
        <fullName evidence="1">Uncharacterized protein</fullName>
    </submittedName>
</protein>
<dbReference type="Proteomes" id="UP000008206">
    <property type="component" value="Chromosome"/>
</dbReference>
<accession>E0U5E3</accession>
<gene>
    <name evidence="1" type="ordered locus">Cyan7822_1540</name>
</gene>
<organism evidence="1 2">
    <name type="scientific">Gloeothece verrucosa (strain PCC 7822)</name>
    <name type="common">Cyanothece sp. (strain PCC 7822)</name>
    <dbReference type="NCBI Taxonomy" id="497965"/>
    <lineage>
        <taxon>Bacteria</taxon>
        <taxon>Bacillati</taxon>
        <taxon>Cyanobacteriota</taxon>
        <taxon>Cyanophyceae</taxon>
        <taxon>Oscillatoriophycideae</taxon>
        <taxon>Chroococcales</taxon>
        <taxon>Aphanothecaceae</taxon>
        <taxon>Gloeothece</taxon>
        <taxon>Gloeothece verrucosa</taxon>
    </lineage>
</organism>
<dbReference type="HOGENOM" id="CLU_3373322_0_0_3"/>
<dbReference type="KEGG" id="cyj:Cyan7822_1540"/>
<evidence type="ECO:0000313" key="1">
    <source>
        <dbReference type="EMBL" id="ADN13533.1"/>
    </source>
</evidence>